<comment type="caution">
    <text evidence="1">The sequence shown here is derived from an EMBL/GenBank/DDBJ whole genome shotgun (WGS) entry which is preliminary data.</text>
</comment>
<protein>
    <submittedName>
        <fullName evidence="1">Uncharacterized protein</fullName>
    </submittedName>
</protein>
<evidence type="ECO:0000313" key="1">
    <source>
        <dbReference type="EMBL" id="ETN98530.1"/>
    </source>
</evidence>
<dbReference type="EMBL" id="ASPP01046457">
    <property type="protein sequence ID" value="ETN98530.1"/>
    <property type="molecule type" value="Genomic_DNA"/>
</dbReference>
<evidence type="ECO:0000313" key="2">
    <source>
        <dbReference type="Proteomes" id="UP000023152"/>
    </source>
</evidence>
<accession>X6LAY9</accession>
<reference evidence="1 2" key="1">
    <citation type="journal article" date="2013" name="Curr. Biol.">
        <title>The Genome of the Foraminiferan Reticulomyxa filosa.</title>
        <authorList>
            <person name="Glockner G."/>
            <person name="Hulsmann N."/>
            <person name="Schleicher M."/>
            <person name="Noegel A.A."/>
            <person name="Eichinger L."/>
            <person name="Gallinger C."/>
            <person name="Pawlowski J."/>
            <person name="Sierra R."/>
            <person name="Euteneuer U."/>
            <person name="Pillet L."/>
            <person name="Moustafa A."/>
            <person name="Platzer M."/>
            <person name="Groth M."/>
            <person name="Szafranski K."/>
            <person name="Schliwa M."/>
        </authorList>
    </citation>
    <scope>NUCLEOTIDE SEQUENCE [LARGE SCALE GENOMIC DNA]</scope>
</reference>
<organism evidence="1 2">
    <name type="scientific">Reticulomyxa filosa</name>
    <dbReference type="NCBI Taxonomy" id="46433"/>
    <lineage>
        <taxon>Eukaryota</taxon>
        <taxon>Sar</taxon>
        <taxon>Rhizaria</taxon>
        <taxon>Retaria</taxon>
        <taxon>Foraminifera</taxon>
        <taxon>Monothalamids</taxon>
        <taxon>Reticulomyxidae</taxon>
        <taxon>Reticulomyxa</taxon>
    </lineage>
</organism>
<dbReference type="Proteomes" id="UP000023152">
    <property type="component" value="Unassembled WGS sequence"/>
</dbReference>
<dbReference type="AlphaFoldDB" id="X6LAY9"/>
<proteinExistence type="predicted"/>
<sequence>MDRRYCRESKTSTTLQIAIHSPSVKQSEEKKVDEVTFENVWKKNMKVRRQFMCSNVPTIVFIGLKNKNILSRKVLAHTFRTLFVHFAVDVNEQQLANNFNDSKNGQIEQKENSDDKQRIVKQPRCDIYRKTFATEQKQKRENAVKLINMWCFNSRK</sequence>
<keyword evidence="2" id="KW-1185">Reference proteome</keyword>
<gene>
    <name evidence="1" type="ORF">RFI_38962</name>
</gene>
<name>X6LAY9_RETFI</name>